<dbReference type="EMBL" id="JACBZN010000001">
    <property type="protein sequence ID" value="NYI38789.1"/>
    <property type="molecule type" value="Genomic_DNA"/>
</dbReference>
<dbReference type="SUPFAM" id="SSF54909">
    <property type="entry name" value="Dimeric alpha+beta barrel"/>
    <property type="match status" value="1"/>
</dbReference>
<organism evidence="2 5">
    <name type="scientific">Aeromicrobium tamlense</name>
    <dbReference type="NCBI Taxonomy" id="375541"/>
    <lineage>
        <taxon>Bacteria</taxon>
        <taxon>Bacillati</taxon>
        <taxon>Actinomycetota</taxon>
        <taxon>Actinomycetes</taxon>
        <taxon>Propionibacteriales</taxon>
        <taxon>Nocardioidaceae</taxon>
        <taxon>Aeromicrobium</taxon>
    </lineage>
</organism>
<reference evidence="2" key="2">
    <citation type="submission" date="2020-09" db="EMBL/GenBank/DDBJ databases">
        <title>Novel species in genus Aeromicrobium.</title>
        <authorList>
            <person name="Zhang G."/>
        </authorList>
    </citation>
    <scope>NUCLEOTIDE SEQUENCE</scope>
    <source>
        <strain evidence="2">SSW1-57</strain>
    </source>
</reference>
<dbReference type="InterPro" id="IPR011008">
    <property type="entry name" value="Dimeric_a/b-barrel"/>
</dbReference>
<dbReference type="InterPro" id="IPR010753">
    <property type="entry name" value="DUF1330"/>
</dbReference>
<dbReference type="EMBL" id="JACWMT010000004">
    <property type="protein sequence ID" value="MBD1272019.1"/>
    <property type="molecule type" value="Genomic_DNA"/>
</dbReference>
<accession>A0A8I0KPM6</accession>
<name>A0A8I0KPM6_9ACTN</name>
<dbReference type="Proteomes" id="UP000587211">
    <property type="component" value="Unassembled WGS sequence"/>
</dbReference>
<reference evidence="3 4" key="1">
    <citation type="submission" date="2020-07" db="EMBL/GenBank/DDBJ databases">
        <title>Sequencing the genomes of 1000 actinobacteria strains.</title>
        <authorList>
            <person name="Klenk H.-P."/>
        </authorList>
    </citation>
    <scope>NUCLEOTIDE SEQUENCE [LARGE SCALE GENOMIC DNA]</scope>
    <source>
        <strain evidence="3 4">DSM 19087</strain>
    </source>
</reference>
<evidence type="ECO:0000313" key="5">
    <source>
        <dbReference type="Proteomes" id="UP000659061"/>
    </source>
</evidence>
<evidence type="ECO:0000313" key="4">
    <source>
        <dbReference type="Proteomes" id="UP000587211"/>
    </source>
</evidence>
<protein>
    <submittedName>
        <fullName evidence="2">DUF1330 domain-containing protein</fullName>
    </submittedName>
    <submittedName>
        <fullName evidence="3">Uncharacterized protein (DUF1330 family)</fullName>
    </submittedName>
</protein>
<dbReference type="Pfam" id="PF07045">
    <property type="entry name" value="DUF1330"/>
    <property type="match status" value="1"/>
</dbReference>
<dbReference type="PANTHER" id="PTHR41521:SF4">
    <property type="entry name" value="BLR0684 PROTEIN"/>
    <property type="match status" value="1"/>
</dbReference>
<dbReference type="RefSeq" id="WP_179425815.1">
    <property type="nucleotide sequence ID" value="NZ_BAAAMP010000002.1"/>
</dbReference>
<evidence type="ECO:0000313" key="3">
    <source>
        <dbReference type="EMBL" id="NYI38789.1"/>
    </source>
</evidence>
<proteinExistence type="predicted"/>
<dbReference type="Proteomes" id="UP000659061">
    <property type="component" value="Unassembled WGS sequence"/>
</dbReference>
<feature type="domain" description="DUF1330" evidence="1">
    <location>
        <begin position="6"/>
        <end position="99"/>
    </location>
</feature>
<dbReference type="PANTHER" id="PTHR41521">
    <property type="match status" value="1"/>
</dbReference>
<gene>
    <name evidence="3" type="ORF">BJ975_002164</name>
    <name evidence="2" type="ORF">IDH50_17370</name>
</gene>
<dbReference type="Gene3D" id="3.30.70.100">
    <property type="match status" value="1"/>
</dbReference>
<dbReference type="AlphaFoldDB" id="A0A8I0KPM6"/>
<evidence type="ECO:0000259" key="1">
    <source>
        <dbReference type="Pfam" id="PF07045"/>
    </source>
</evidence>
<evidence type="ECO:0000313" key="2">
    <source>
        <dbReference type="EMBL" id="MBD1272019.1"/>
    </source>
</evidence>
<keyword evidence="4" id="KW-1185">Reference proteome</keyword>
<sequence length="114" mass="12582">MTTTTKAYALAYLREVDLGPEIVEYIERIDATLEPYDGRFLVHGGQLTGIEGPWDGDLVIIEFPSADAARAWYDSDAYRAILALRTEHSNSMTCIVEGVPDGYRAVDKIASLQA</sequence>
<comment type="caution">
    <text evidence="2">The sequence shown here is derived from an EMBL/GenBank/DDBJ whole genome shotgun (WGS) entry which is preliminary data.</text>
</comment>